<dbReference type="InterPro" id="IPR026444">
    <property type="entry name" value="Secre_tail"/>
</dbReference>
<dbReference type="STRING" id="1703345.A3860_31330"/>
<evidence type="ECO:0000256" key="2">
    <source>
        <dbReference type="ARBA" id="ARBA00022737"/>
    </source>
</evidence>
<dbReference type="InterPro" id="IPR022409">
    <property type="entry name" value="PKD/Chitinase_dom"/>
</dbReference>
<comment type="similarity">
    <text evidence="1">Belongs to the beta/gamma-crystallin family.</text>
</comment>
<dbReference type="NCBIfam" id="TIGR04183">
    <property type="entry name" value="Por_Secre_tail"/>
    <property type="match status" value="1"/>
</dbReference>
<feature type="domain" description="Beta/gamma crystallin 'Greek key'" evidence="4">
    <location>
        <begin position="496"/>
        <end position="581"/>
    </location>
</feature>
<dbReference type="Pfam" id="PF17957">
    <property type="entry name" value="Big_7"/>
    <property type="match status" value="1"/>
</dbReference>
<dbReference type="Gene3D" id="2.60.40.10">
    <property type="entry name" value="Immunoglobulins"/>
    <property type="match status" value="1"/>
</dbReference>
<reference evidence="5 6" key="1">
    <citation type="submission" date="2016-03" db="EMBL/GenBank/DDBJ databases">
        <title>Niastella vici sp. nov., isolated from farmland soil.</title>
        <authorList>
            <person name="Chen L."/>
            <person name="Wang D."/>
            <person name="Yang S."/>
            <person name="Wang G."/>
        </authorList>
    </citation>
    <scope>NUCLEOTIDE SEQUENCE [LARGE SCALE GENOMIC DNA]</scope>
    <source>
        <strain evidence="5 6">DJ57</strain>
    </source>
</reference>
<dbReference type="Gene3D" id="2.60.120.380">
    <property type="match status" value="1"/>
</dbReference>
<dbReference type="SMART" id="SM00089">
    <property type="entry name" value="PKD"/>
    <property type="match status" value="1"/>
</dbReference>
<feature type="domain" description="Beta/gamma crystallin 'Greek key'" evidence="4">
    <location>
        <begin position="679"/>
        <end position="771"/>
    </location>
</feature>
<gene>
    <name evidence="5" type="ORF">A3860_31330</name>
</gene>
<dbReference type="InterPro" id="IPR001064">
    <property type="entry name" value="Beta/gamma_crystallin"/>
</dbReference>
<sequence>MHKLNLYLMIGLCIIGSATYGQDKRYPIGSSTNVLSSFRKQLTATQRPNGLSRLQLKISSTVSMPASINFRRSISATSEQLAGSIENIPNSSFYLMIEGKSVNGHILLRDSKKAYKYFSDNDGAVFIEETDINKVVCIDYQKANTTTTTEASTTDAPVANAPAAVTDLQSYPGGNGCVLLDFDGQYVSGTGWNNGNPITAAPANLTDAEKETVWKLISEDYRPFHVNITTSEAVFNTYPKTKRMRCIFTPTNTAAPGAGGVAYLNSFRWNDDTPCWVFNSGAKAAGEAGSHEVGHTFGLSHDGRTSPVEEYYAGQGNWAPIMGVGYYVTLVQWSKGEYANPSQTQDDLAIISSTANGVGYRADDYGNTISAAGSLTVDGSGNVNNAGIIERTGDVDMFAFTTTGGNLSLTFNPNATHPDLDILATLYDNNGTAITSSNPTALNASISSTLAAGTYYVSVTGTGSGNPATTGYSNYASLGTYTITGTIAGGSTPTGIAIFYKDCNYTGTYAIGLNEGNYTTAQLTAKGISNKDISSIKITSGYEVVLYKNDNFGGSAAGYTADVSCLVSSGWNDSASSLRVRKVANTLPTVSITSPANGSTFTPPASITINATAADADGAISKVEFYNGSTKLGEDASSPYSYTWANASGGTYTIKAVATDDRGGQATAQITVAVSNPAGATVFKHCSYGGYTINLPVGTYTLNQLIALGALDNDISSLKVNSGYEVILYRDNNFVGPAYLFRSNYECLVSVGLSGGSTVNLNDWTSSVVVRQTAAQAMAASENGGVIPYIEYASTMRILPNPVISEMVIQYGNMGDYFDVKIVDVNGSLVYTAPRILSGQAINIANLRPGLYFVKINTGKETITKKLIKR</sequence>
<keyword evidence="6" id="KW-1185">Reference proteome</keyword>
<proteinExistence type="inferred from homology"/>
<keyword evidence="2" id="KW-0677">Repeat</keyword>
<dbReference type="Pfam" id="PF18962">
    <property type="entry name" value="Por_Secre_tail"/>
    <property type="match status" value="1"/>
</dbReference>
<evidence type="ECO:0000259" key="4">
    <source>
        <dbReference type="SMART" id="SM00247"/>
    </source>
</evidence>
<protein>
    <recommendedName>
        <fullName evidence="7">Secretion system C-terminal sorting domain-containing protein</fullName>
    </recommendedName>
</protein>
<evidence type="ECO:0000313" key="6">
    <source>
        <dbReference type="Proteomes" id="UP000192796"/>
    </source>
</evidence>
<evidence type="ECO:0000256" key="1">
    <source>
        <dbReference type="ARBA" id="ARBA00009646"/>
    </source>
</evidence>
<name>A0A1V9FTY3_9BACT</name>
<dbReference type="InterPro" id="IPR035986">
    <property type="entry name" value="PKD_dom_sf"/>
</dbReference>
<evidence type="ECO:0000259" key="3">
    <source>
        <dbReference type="SMART" id="SM00089"/>
    </source>
</evidence>
<dbReference type="SUPFAM" id="SSF49299">
    <property type="entry name" value="PKD domain"/>
    <property type="match status" value="1"/>
</dbReference>
<evidence type="ECO:0008006" key="7">
    <source>
        <dbReference type="Google" id="ProtNLM"/>
    </source>
</evidence>
<dbReference type="AlphaFoldDB" id="A0A1V9FTY3"/>
<accession>A0A1V9FTY3</accession>
<evidence type="ECO:0000313" key="5">
    <source>
        <dbReference type="EMBL" id="OQP61757.1"/>
    </source>
</evidence>
<dbReference type="RefSeq" id="WP_081150515.1">
    <property type="nucleotide sequence ID" value="NZ_LVYD01000056.1"/>
</dbReference>
<comment type="caution">
    <text evidence="5">The sequence shown here is derived from an EMBL/GenBank/DDBJ whole genome shotgun (WGS) entry which is preliminary data.</text>
</comment>
<dbReference type="InterPro" id="IPR011024">
    <property type="entry name" value="G_crystallin-like"/>
</dbReference>
<dbReference type="Proteomes" id="UP000192796">
    <property type="component" value="Unassembled WGS sequence"/>
</dbReference>
<organism evidence="5 6">
    <name type="scientific">Niastella vici</name>
    <dbReference type="NCBI Taxonomy" id="1703345"/>
    <lineage>
        <taxon>Bacteria</taxon>
        <taxon>Pseudomonadati</taxon>
        <taxon>Bacteroidota</taxon>
        <taxon>Chitinophagia</taxon>
        <taxon>Chitinophagales</taxon>
        <taxon>Chitinophagaceae</taxon>
        <taxon>Niastella</taxon>
    </lineage>
</organism>
<dbReference type="SUPFAM" id="SSF49695">
    <property type="entry name" value="gamma-Crystallin-like"/>
    <property type="match status" value="2"/>
</dbReference>
<dbReference type="OrthoDB" id="954626at2"/>
<feature type="domain" description="PKD/Chitinase" evidence="3">
    <location>
        <begin position="589"/>
        <end position="677"/>
    </location>
</feature>
<dbReference type="InterPro" id="IPR013783">
    <property type="entry name" value="Ig-like_fold"/>
</dbReference>
<dbReference type="Gene3D" id="2.60.20.10">
    <property type="entry name" value="Crystallins"/>
    <property type="match status" value="2"/>
</dbReference>
<dbReference type="SMART" id="SM00247">
    <property type="entry name" value="XTALbg"/>
    <property type="match status" value="2"/>
</dbReference>
<dbReference type="EMBL" id="LVYD01000056">
    <property type="protein sequence ID" value="OQP61757.1"/>
    <property type="molecule type" value="Genomic_DNA"/>
</dbReference>
<dbReference type="SUPFAM" id="SSF55486">
    <property type="entry name" value="Metalloproteases ('zincins'), catalytic domain"/>
    <property type="match status" value="1"/>
</dbReference>